<sequence>MTVMTETSALLRLPRELRDDIYEKIFRSTRLSYGRRIIIVEDQDIIRDIRPAPNSLAILRTCHQINAETRGAWIGRVTFNFENKREALVKLTALPTKILSQIRHVCVIECTPYAFDLDEHSDETFPLSTLISHIPGLRLDTLTIVRDSMTESLDFFADYIKHGCGWRELRCVMSSTLCLLDPSRHGRGKETGQDIGHRTAKIIATECKTSVAIFQAHDTSVRGSIMHPAGRELLNTDALNSISDELLNEQGDAISAESLWNREVLLVARRRSSVDITVSPCGEAPPFPSRSSRPIRFSEYKGARALEELLAMYQIDSYVHPEAAAIEAPVEIDTYRDIHDFIWPQNSYNRLLPEEYVAESLQKKAEEDSYNNTYRDSEMLYE</sequence>
<evidence type="ECO:0000313" key="2">
    <source>
        <dbReference type="Proteomes" id="UP000799291"/>
    </source>
</evidence>
<dbReference type="Proteomes" id="UP000799291">
    <property type="component" value="Unassembled WGS sequence"/>
</dbReference>
<proteinExistence type="predicted"/>
<evidence type="ECO:0000313" key="1">
    <source>
        <dbReference type="EMBL" id="KAF2688852.1"/>
    </source>
</evidence>
<protein>
    <submittedName>
        <fullName evidence="1">Uncharacterized protein</fullName>
    </submittedName>
</protein>
<accession>A0A6G1JE81</accession>
<dbReference type="EMBL" id="MU005573">
    <property type="protein sequence ID" value="KAF2688852.1"/>
    <property type="molecule type" value="Genomic_DNA"/>
</dbReference>
<gene>
    <name evidence="1" type="ORF">K458DRAFT_400968</name>
</gene>
<reference evidence="1" key="1">
    <citation type="journal article" date="2020" name="Stud. Mycol.">
        <title>101 Dothideomycetes genomes: a test case for predicting lifestyles and emergence of pathogens.</title>
        <authorList>
            <person name="Haridas S."/>
            <person name="Albert R."/>
            <person name="Binder M."/>
            <person name="Bloem J."/>
            <person name="Labutti K."/>
            <person name="Salamov A."/>
            <person name="Andreopoulos B."/>
            <person name="Baker S."/>
            <person name="Barry K."/>
            <person name="Bills G."/>
            <person name="Bluhm B."/>
            <person name="Cannon C."/>
            <person name="Castanera R."/>
            <person name="Culley D."/>
            <person name="Daum C."/>
            <person name="Ezra D."/>
            <person name="Gonzalez J."/>
            <person name="Henrissat B."/>
            <person name="Kuo A."/>
            <person name="Liang C."/>
            <person name="Lipzen A."/>
            <person name="Lutzoni F."/>
            <person name="Magnuson J."/>
            <person name="Mondo S."/>
            <person name="Nolan M."/>
            <person name="Ohm R."/>
            <person name="Pangilinan J."/>
            <person name="Park H.-J."/>
            <person name="Ramirez L."/>
            <person name="Alfaro M."/>
            <person name="Sun H."/>
            <person name="Tritt A."/>
            <person name="Yoshinaga Y."/>
            <person name="Zwiers L.-H."/>
            <person name="Turgeon B."/>
            <person name="Goodwin S."/>
            <person name="Spatafora J."/>
            <person name="Crous P."/>
            <person name="Grigoriev I."/>
        </authorList>
    </citation>
    <scope>NUCLEOTIDE SEQUENCE</scope>
    <source>
        <strain evidence="1">CBS 122367</strain>
    </source>
</reference>
<name>A0A6G1JE81_9PLEO</name>
<dbReference type="PANTHER" id="PTHR38790">
    <property type="entry name" value="2EXR DOMAIN-CONTAINING PROTEIN-RELATED"/>
    <property type="match status" value="1"/>
</dbReference>
<organism evidence="1 2">
    <name type="scientific">Lentithecium fluviatile CBS 122367</name>
    <dbReference type="NCBI Taxonomy" id="1168545"/>
    <lineage>
        <taxon>Eukaryota</taxon>
        <taxon>Fungi</taxon>
        <taxon>Dikarya</taxon>
        <taxon>Ascomycota</taxon>
        <taxon>Pezizomycotina</taxon>
        <taxon>Dothideomycetes</taxon>
        <taxon>Pleosporomycetidae</taxon>
        <taxon>Pleosporales</taxon>
        <taxon>Massarineae</taxon>
        <taxon>Lentitheciaceae</taxon>
        <taxon>Lentithecium</taxon>
    </lineage>
</organism>
<dbReference type="OrthoDB" id="72726at2759"/>
<keyword evidence="2" id="KW-1185">Reference proteome</keyword>
<dbReference type="AlphaFoldDB" id="A0A6G1JE81"/>